<comment type="caution">
    <text evidence="2">The sequence shown here is derived from an EMBL/GenBank/DDBJ whole genome shotgun (WGS) entry which is preliminary data.</text>
</comment>
<accession>A0AAE4FTW7</accession>
<evidence type="ECO:0000259" key="1">
    <source>
        <dbReference type="Pfam" id="PF14261"/>
    </source>
</evidence>
<organism evidence="2 3">
    <name type="scientific">Pseudocalidococcus azoricus BACA0444</name>
    <dbReference type="NCBI Taxonomy" id="2918990"/>
    <lineage>
        <taxon>Bacteria</taxon>
        <taxon>Bacillati</taxon>
        <taxon>Cyanobacteriota</taxon>
        <taxon>Cyanophyceae</taxon>
        <taxon>Acaryochloridales</taxon>
        <taxon>Thermosynechococcaceae</taxon>
        <taxon>Pseudocalidococcus</taxon>
        <taxon>Pseudocalidococcus azoricus</taxon>
    </lineage>
</organism>
<dbReference type="InterPro" id="IPR025587">
    <property type="entry name" value="DUF4351"/>
</dbReference>
<sequence length="63" mass="7088">MAEGRQEGEAQLILLQIKRRFDVLPADLVAKVSALSIPELESLAETIFDFDQIENAQAWLDQC</sequence>
<evidence type="ECO:0000313" key="3">
    <source>
        <dbReference type="Proteomes" id="UP001268256"/>
    </source>
</evidence>
<evidence type="ECO:0000313" key="2">
    <source>
        <dbReference type="EMBL" id="MDS3862111.1"/>
    </source>
</evidence>
<dbReference type="EMBL" id="JAVMIP010000021">
    <property type="protein sequence ID" value="MDS3862111.1"/>
    <property type="molecule type" value="Genomic_DNA"/>
</dbReference>
<reference evidence="3" key="1">
    <citation type="submission" date="2023-07" db="EMBL/GenBank/DDBJ databases">
        <authorList>
            <person name="Luz R."/>
            <person name="Cordeiro R."/>
            <person name="Fonseca A."/>
            <person name="Goncalves V."/>
        </authorList>
    </citation>
    <scope>NUCLEOTIDE SEQUENCE [LARGE SCALE GENOMIC DNA]</scope>
    <source>
        <strain evidence="3">BACA0444</strain>
    </source>
</reference>
<dbReference type="Proteomes" id="UP001268256">
    <property type="component" value="Unassembled WGS sequence"/>
</dbReference>
<dbReference type="PANTHER" id="PTHR35586">
    <property type="entry name" value="SLL1691 PROTEIN"/>
    <property type="match status" value="1"/>
</dbReference>
<keyword evidence="3" id="KW-1185">Reference proteome</keyword>
<feature type="domain" description="DUF4351" evidence="1">
    <location>
        <begin position="3"/>
        <end position="60"/>
    </location>
</feature>
<gene>
    <name evidence="2" type="ORF">RIF25_15010</name>
</gene>
<proteinExistence type="predicted"/>
<dbReference type="RefSeq" id="WP_322879324.1">
    <property type="nucleotide sequence ID" value="NZ_JAVMIP010000021.1"/>
</dbReference>
<name>A0AAE4FTW7_9CYAN</name>
<dbReference type="Pfam" id="PF14261">
    <property type="entry name" value="DUF4351"/>
    <property type="match status" value="1"/>
</dbReference>
<dbReference type="AlphaFoldDB" id="A0AAE4FTW7"/>
<dbReference type="PANTHER" id="PTHR35586:SF1">
    <property type="entry name" value="SLL1691 PROTEIN"/>
    <property type="match status" value="1"/>
</dbReference>
<protein>
    <submittedName>
        <fullName evidence="2">DUF4351 domain-containing protein</fullName>
    </submittedName>
</protein>